<evidence type="ECO:0000313" key="2">
    <source>
        <dbReference type="Proteomes" id="UP000007487"/>
    </source>
</evidence>
<accession>F0RE50</accession>
<dbReference type="Proteomes" id="UP000007487">
    <property type="component" value="Chromosome"/>
</dbReference>
<organism evidence="1 2">
    <name type="scientific">Cellulophaga lytica (strain ATCC 23178 / DSM 7489 / JCM 8516 / NBRC 14961 / NCIMB 1423 / VKM B-1433 / Cy l20)</name>
    <dbReference type="NCBI Taxonomy" id="867900"/>
    <lineage>
        <taxon>Bacteria</taxon>
        <taxon>Pseudomonadati</taxon>
        <taxon>Bacteroidota</taxon>
        <taxon>Flavobacteriia</taxon>
        <taxon>Flavobacteriales</taxon>
        <taxon>Flavobacteriaceae</taxon>
        <taxon>Cellulophaga</taxon>
    </lineage>
</organism>
<name>F0RE50_CELLC</name>
<dbReference type="EMBL" id="CP002534">
    <property type="protein sequence ID" value="ADY28812.1"/>
    <property type="molecule type" value="Genomic_DNA"/>
</dbReference>
<evidence type="ECO:0000313" key="1">
    <source>
        <dbReference type="EMBL" id="ADY28812.1"/>
    </source>
</evidence>
<dbReference type="KEGG" id="cly:Celly_0983"/>
<gene>
    <name evidence="1" type="ordered locus">Celly_0983</name>
</gene>
<dbReference type="RefSeq" id="WP_013620560.1">
    <property type="nucleotide sequence ID" value="NC_015167.1"/>
</dbReference>
<keyword evidence="2" id="KW-1185">Reference proteome</keyword>
<sequence>MKPITVNWTINLPNESQIQKMWQELVFDVIDEEFEFINLVKANLGGDIYFKGFKFHENEIFDWFCSRGRLDEIDFYNNFLLSDKVLKTFNNENNSEKRAFKIDKEPNFDTKDGFVIDGELAALLFHGGAYGSQYKKEPKQIKEKARLFCSQLFYEKYSYDYVRYYTSSTAWNTWFIDFIIDYTYLIVCMETRTIWILAYTDTD</sequence>
<proteinExistence type="predicted"/>
<reference evidence="1 2" key="1">
    <citation type="journal article" date="2011" name="Stand. Genomic Sci.">
        <title>Complete genome sequence of Cellulophaga lytica type strain (LIM- 21).</title>
        <authorList>
            <person name="Pati A."/>
            <person name="Abt B."/>
            <person name="Teshima H."/>
            <person name="Nolan M."/>
            <person name="Lapidus A."/>
            <person name="Lucas S."/>
            <person name="Hammon N."/>
            <person name="Deshpande S."/>
            <person name="Cheng J.F."/>
            <person name="Tapia R."/>
            <person name="Han C."/>
            <person name="Goodwin L."/>
            <person name="Pitluck S."/>
            <person name="Liolios K."/>
            <person name="Pagani I."/>
            <person name="Mavromatis K."/>
            <person name="Ovchinikova G."/>
            <person name="Chen A."/>
            <person name="Palaniappan K."/>
            <person name="Land M."/>
            <person name="Hauser L."/>
            <person name="Jeffries C.D."/>
            <person name="Detter J.C."/>
            <person name="Brambilla E.M."/>
            <person name="Kannan K.P."/>
            <person name="Rohde M."/>
            <person name="Spring S."/>
            <person name="Goker M."/>
            <person name="Woyke T."/>
            <person name="Bristow J."/>
            <person name="Eisen J.A."/>
            <person name="Markowitz V."/>
            <person name="Hugenholtz P."/>
            <person name="Kyrpides N.C."/>
            <person name="Klenk H.P."/>
            <person name="Ivanova N."/>
        </authorList>
    </citation>
    <scope>NUCLEOTIDE SEQUENCE [LARGE SCALE GENOMIC DNA]</scope>
    <source>
        <strain evidence="2">ATCC 23178 / DSM 7489 / JCM 8516 / NBRC 14961 / NCIMB 1423 / VKM B-1433 / Cy l20</strain>
    </source>
</reference>
<protein>
    <submittedName>
        <fullName evidence="1">Group-specific protein</fullName>
    </submittedName>
</protein>
<dbReference type="AlphaFoldDB" id="F0RE50"/>
<dbReference type="OrthoDB" id="1426157at2"/>
<dbReference type="STRING" id="867900.Celly_0983"/>
<dbReference type="HOGENOM" id="CLU_1346886_0_0_10"/>